<keyword evidence="3" id="KW-1185">Reference proteome</keyword>
<evidence type="ECO:0000256" key="1">
    <source>
        <dbReference type="SAM" id="Phobius"/>
    </source>
</evidence>
<dbReference type="Proteomes" id="UP001281761">
    <property type="component" value="Unassembled WGS sequence"/>
</dbReference>
<evidence type="ECO:0000313" key="3">
    <source>
        <dbReference type="Proteomes" id="UP001281761"/>
    </source>
</evidence>
<keyword evidence="1" id="KW-0472">Membrane</keyword>
<proteinExistence type="predicted"/>
<keyword evidence="1" id="KW-1133">Transmembrane helix</keyword>
<protein>
    <recommendedName>
        <fullName evidence="4">Right handed beta helix domain-containing protein</fullName>
    </recommendedName>
</protein>
<dbReference type="InterPro" id="IPR011050">
    <property type="entry name" value="Pectin_lyase_fold/virulence"/>
</dbReference>
<evidence type="ECO:0000313" key="2">
    <source>
        <dbReference type="EMBL" id="KAK2952149.1"/>
    </source>
</evidence>
<reference evidence="2 3" key="1">
    <citation type="journal article" date="2022" name="bioRxiv">
        <title>Genomics of Preaxostyla Flagellates Illuminates Evolutionary Transitions and the Path Towards Mitochondrial Loss.</title>
        <authorList>
            <person name="Novak L.V.F."/>
            <person name="Treitli S.C."/>
            <person name="Pyrih J."/>
            <person name="Halakuc P."/>
            <person name="Pipaliya S.V."/>
            <person name="Vacek V."/>
            <person name="Brzon O."/>
            <person name="Soukal P."/>
            <person name="Eme L."/>
            <person name="Dacks J.B."/>
            <person name="Karnkowska A."/>
            <person name="Elias M."/>
            <person name="Hampl V."/>
        </authorList>
    </citation>
    <scope>NUCLEOTIDE SEQUENCE [LARGE SCALE GENOMIC DNA]</scope>
    <source>
        <strain evidence="2">NAU3</strain>
        <tissue evidence="2">Gut</tissue>
    </source>
</reference>
<sequence length="883" mass="96715">MNNETVSLFLFFDLMCPINMSGNRFEKVSSDGDGAVFRIAQSAKAADYGSINMNTTTLQECSAHSGGCFHIVGLRHISFDCIAFVCCTADSVSGLGGSIYGRDLNHIFIKGTTFCMNKATIGGSLYLTNLNAKKPFVFDDILFDGNVASGDSKHPELKWSSDIYVGGTDPPPTDFTMFFHTDSTSNRPNFYFDSDKLDNKTVYSDLILSGTIAIVAKDGEPSEHINCGQTLEVPCLNLQGLIINMTEFIEARRQIHLYADPAHYDEATIVVQKINLIVAGQPHKNLCSPVVKGTGRQLFQVTQGRLRLVNIELRQTETCLLMIVGSSDTARGEVELADCVIGGSEMVDLMNRLDGCILVKDGSSLNMRSCVLNNVKFNGINGSMVWFWPSTTIDLYNCIFKDIQGPAEGCTLRGELNSAGSLIVNRCTWKHCVGEGRGTAVNVIISARDDVKMSWIGCEWHDPREDSLTSTDDVPNLFHITSPNLLFHITSDLFSKAHLPKESMMLTGTDTTTSISCSLLCFLLPLEDSCVVEGEAGKDVTWCGQWGLGCQTINFAIQLLIARLTQSTDSVLPSEPDNLDKEVVLIRNIELLTTLTVDVESVRLTIRGGQNWSSPPQTDTAPVQLVYTFDYVHLKSGSLTVSSLNFVGTSLAMSLFVIEESSSLHISECEFNMFSSKSSGSIALGRLSDGHSFSINNSNFSYCRSDLVGGVVNLTALPNSSIRIDNSTFTSCSSSQHGGIIFLNLADGSTQPQLYVNATFVSCFVPKDHYGDWILLKGSSLSSFVNRASFPCLPERYNKTHLSLFYGIDQTKKEGSKGREFSLVPYVSKKERVNPVVIVVPVVIGLVVVVVVGVIVVLFLFRSKKRDRGSSVKEYKYVSIQND</sequence>
<comment type="caution">
    <text evidence="2">The sequence shown here is derived from an EMBL/GenBank/DDBJ whole genome shotgun (WGS) entry which is preliminary data.</text>
</comment>
<evidence type="ECO:0008006" key="4">
    <source>
        <dbReference type="Google" id="ProtNLM"/>
    </source>
</evidence>
<feature type="transmembrane region" description="Helical" evidence="1">
    <location>
        <begin position="836"/>
        <end position="861"/>
    </location>
</feature>
<name>A0ABQ9XMY9_9EUKA</name>
<dbReference type="SUPFAM" id="SSF51126">
    <property type="entry name" value="Pectin lyase-like"/>
    <property type="match status" value="2"/>
</dbReference>
<gene>
    <name evidence="2" type="ORF">BLNAU_12852</name>
</gene>
<organism evidence="2 3">
    <name type="scientific">Blattamonas nauphoetae</name>
    <dbReference type="NCBI Taxonomy" id="2049346"/>
    <lineage>
        <taxon>Eukaryota</taxon>
        <taxon>Metamonada</taxon>
        <taxon>Preaxostyla</taxon>
        <taxon>Oxymonadida</taxon>
        <taxon>Blattamonas</taxon>
    </lineage>
</organism>
<accession>A0ABQ9XMY9</accession>
<keyword evidence="1" id="KW-0812">Transmembrane</keyword>
<dbReference type="EMBL" id="JARBJD010000107">
    <property type="protein sequence ID" value="KAK2952149.1"/>
    <property type="molecule type" value="Genomic_DNA"/>
</dbReference>